<organism evidence="1 2">
    <name type="scientific">Lophium mytilinum</name>
    <dbReference type="NCBI Taxonomy" id="390894"/>
    <lineage>
        <taxon>Eukaryota</taxon>
        <taxon>Fungi</taxon>
        <taxon>Dikarya</taxon>
        <taxon>Ascomycota</taxon>
        <taxon>Pezizomycotina</taxon>
        <taxon>Dothideomycetes</taxon>
        <taxon>Pleosporomycetidae</taxon>
        <taxon>Mytilinidiales</taxon>
        <taxon>Mytilinidiaceae</taxon>
        <taxon>Lophium</taxon>
    </lineage>
</organism>
<name>A0A6A6QCB8_9PEZI</name>
<sequence>MRQSFRLVDPQRVTCLQLLDSQDSPARCTSRRPGAWSVVARGLGAFAADQGVRSRPGRLPAEETWGRCEQHKDTLSPPQASASTITAALSLFSLCGTVLAVPRPLSACAVLVAIHNALKFTLLGPNHLPAAQPSPSPLLGSSNANTSRTVSSPITVQLRPSIHQLADIPPPRRQSLTSTTPRLLAALSLLPSLAGLHLSALATRALSRPERP</sequence>
<protein>
    <submittedName>
        <fullName evidence="1">Uncharacterized protein</fullName>
    </submittedName>
</protein>
<evidence type="ECO:0000313" key="2">
    <source>
        <dbReference type="Proteomes" id="UP000799750"/>
    </source>
</evidence>
<proteinExistence type="predicted"/>
<accession>A0A6A6QCB8</accession>
<gene>
    <name evidence="1" type="ORF">BU16DRAFT_597228</name>
</gene>
<evidence type="ECO:0000313" key="1">
    <source>
        <dbReference type="EMBL" id="KAF2489739.1"/>
    </source>
</evidence>
<reference evidence="1" key="1">
    <citation type="journal article" date="2020" name="Stud. Mycol.">
        <title>101 Dothideomycetes genomes: a test case for predicting lifestyles and emergence of pathogens.</title>
        <authorList>
            <person name="Haridas S."/>
            <person name="Albert R."/>
            <person name="Binder M."/>
            <person name="Bloem J."/>
            <person name="Labutti K."/>
            <person name="Salamov A."/>
            <person name="Andreopoulos B."/>
            <person name="Baker S."/>
            <person name="Barry K."/>
            <person name="Bills G."/>
            <person name="Bluhm B."/>
            <person name="Cannon C."/>
            <person name="Castanera R."/>
            <person name="Culley D."/>
            <person name="Daum C."/>
            <person name="Ezra D."/>
            <person name="Gonzalez J."/>
            <person name="Henrissat B."/>
            <person name="Kuo A."/>
            <person name="Liang C."/>
            <person name="Lipzen A."/>
            <person name="Lutzoni F."/>
            <person name="Magnuson J."/>
            <person name="Mondo S."/>
            <person name="Nolan M."/>
            <person name="Ohm R."/>
            <person name="Pangilinan J."/>
            <person name="Park H.-J."/>
            <person name="Ramirez L."/>
            <person name="Alfaro M."/>
            <person name="Sun H."/>
            <person name="Tritt A."/>
            <person name="Yoshinaga Y."/>
            <person name="Zwiers L.-H."/>
            <person name="Turgeon B."/>
            <person name="Goodwin S."/>
            <person name="Spatafora J."/>
            <person name="Crous P."/>
            <person name="Grigoriev I."/>
        </authorList>
    </citation>
    <scope>NUCLEOTIDE SEQUENCE</scope>
    <source>
        <strain evidence="1">CBS 269.34</strain>
    </source>
</reference>
<keyword evidence="2" id="KW-1185">Reference proteome</keyword>
<dbReference type="EMBL" id="MU004198">
    <property type="protein sequence ID" value="KAF2489739.1"/>
    <property type="molecule type" value="Genomic_DNA"/>
</dbReference>
<dbReference type="AlphaFoldDB" id="A0A6A6QCB8"/>
<dbReference type="Proteomes" id="UP000799750">
    <property type="component" value="Unassembled WGS sequence"/>
</dbReference>